<sequence>MPYDNLRTIPVYRKALDLCVMSREIASYVSYNQNLLKLYQSNSLKDHIADSLLTDTILISQQIAKAETSKSHTVRIKSANFINVMIRNINSYCTGLEKQGVKEKEYLSLLREEIRTFRKSFKAWRKSLGNGNDKLHWGFNDFL</sequence>
<comment type="caution">
    <text evidence="1">The sequence shown here is derived from an EMBL/GenBank/DDBJ whole genome shotgun (WGS) entry which is preliminary data.</text>
</comment>
<keyword evidence="2" id="KW-1185">Reference proteome</keyword>
<protein>
    <recommendedName>
        <fullName evidence="3">Four helix bundle protein</fullName>
    </recommendedName>
</protein>
<evidence type="ECO:0000313" key="2">
    <source>
        <dbReference type="Proteomes" id="UP000475249"/>
    </source>
</evidence>
<dbReference type="EMBL" id="WXYO01000002">
    <property type="protein sequence ID" value="NAS11180.1"/>
    <property type="molecule type" value="Genomic_DNA"/>
</dbReference>
<gene>
    <name evidence="1" type="ORF">GTQ38_04160</name>
</gene>
<name>A0A6L9E8V6_9FLAO</name>
<evidence type="ECO:0000313" key="1">
    <source>
        <dbReference type="EMBL" id="NAS11180.1"/>
    </source>
</evidence>
<evidence type="ECO:0008006" key="3">
    <source>
        <dbReference type="Google" id="ProtNLM"/>
    </source>
</evidence>
<dbReference type="Proteomes" id="UP000475249">
    <property type="component" value="Unassembled WGS sequence"/>
</dbReference>
<proteinExistence type="predicted"/>
<reference evidence="1 2" key="1">
    <citation type="submission" date="2020-01" db="EMBL/GenBank/DDBJ databases">
        <title>Bacteria diversity of Porities sp.</title>
        <authorList>
            <person name="Wang G."/>
        </authorList>
    </citation>
    <scope>NUCLEOTIDE SEQUENCE [LARGE SCALE GENOMIC DNA]</scope>
    <source>
        <strain evidence="1 2">R33</strain>
    </source>
</reference>
<organism evidence="1 2">
    <name type="scientific">Poritiphilus flavus</name>
    <dbReference type="NCBI Taxonomy" id="2697053"/>
    <lineage>
        <taxon>Bacteria</taxon>
        <taxon>Pseudomonadati</taxon>
        <taxon>Bacteroidota</taxon>
        <taxon>Flavobacteriia</taxon>
        <taxon>Flavobacteriales</taxon>
        <taxon>Flavobacteriaceae</taxon>
        <taxon>Poritiphilus</taxon>
    </lineage>
</organism>
<dbReference type="AlphaFoldDB" id="A0A6L9E8V6"/>
<accession>A0A6L9E8V6</accession>